<dbReference type="GO" id="GO:0046983">
    <property type="term" value="F:protein dimerization activity"/>
    <property type="evidence" value="ECO:0007669"/>
    <property type="project" value="InterPro"/>
</dbReference>
<dbReference type="Gene3D" id="3.30.450.20">
    <property type="entry name" value="PAS domain"/>
    <property type="match status" value="1"/>
</dbReference>
<evidence type="ECO:0000256" key="4">
    <source>
        <dbReference type="ARBA" id="ARBA00023242"/>
    </source>
</evidence>
<feature type="compositionally biased region" description="Acidic residues" evidence="5">
    <location>
        <begin position="133"/>
        <end position="142"/>
    </location>
</feature>
<feature type="compositionally biased region" description="Polar residues" evidence="5">
    <location>
        <begin position="72"/>
        <end position="89"/>
    </location>
</feature>
<dbReference type="PRINTS" id="PR00785">
    <property type="entry name" value="NCTRNSLOCATR"/>
</dbReference>
<dbReference type="InterPro" id="IPR001067">
    <property type="entry name" value="Nuc_translocat"/>
</dbReference>
<evidence type="ECO:0000259" key="7">
    <source>
        <dbReference type="PROSITE" id="PS50888"/>
    </source>
</evidence>
<feature type="region of interest" description="Disordered" evidence="5">
    <location>
        <begin position="109"/>
        <end position="152"/>
    </location>
</feature>
<evidence type="ECO:0000313" key="8">
    <source>
        <dbReference type="EMBL" id="CAF3746035.1"/>
    </source>
</evidence>
<keyword evidence="4" id="KW-0539">Nucleus</keyword>
<dbReference type="InterPro" id="IPR035965">
    <property type="entry name" value="PAS-like_dom_sf"/>
</dbReference>
<feature type="region of interest" description="Disordered" evidence="5">
    <location>
        <begin position="1"/>
        <end position="89"/>
    </location>
</feature>
<sequence length="528" mass="59929">MQNTPQFFSNYNPYQIDDNLPPNVPNTLIDGELFGLPSSSSSAPMTTNPTSVMSQSTASPMNRSQKRKATTDTDASYSPASICSENSNYSNASYPTISRQSTDCCRNLPSGKHKKSTTASILTTSAEEGSSGDNDDEDDDNNDLAHKREKHTQVEAHRRALEKAHFRELSMLITNRSDSKSTKLHHLDLLKIAADQISEMNLRHKNDPLRPSNLTDNELNFLTVEASNSFLFVTTVEQATFPIIHVTDAINRILNVTRDQWLGQDFLKFIHPEDLARYQSLIMSLNQRIGLPIHFECRLKQQGNPDMYSSVIIDGMTKIIDHALKPVQNNTSGFLAFVAICHLPLITKYSETNMRLYKDPQSCTFRCRCSPNDWKIFLVDRSVSTLPSISYDLFRQKSILDFIHNLEQQLLHQTLSESLRTPTVQTVRCHFMHPTLHISMPMSLEIKSFFNTVTHQVNFIELTFKGLTNSPVAKVESSITFPYDYAADADEIDKLFESDPSVPNQQIMNEQFDNNPMIQPTPNYYQNR</sequence>
<gene>
    <name evidence="8" type="ORF">GRG538_LOCUS31126</name>
    <name evidence="9" type="ORF">QYT958_LOCUS16130</name>
</gene>
<feature type="compositionally biased region" description="Polar residues" evidence="5">
    <location>
        <begin position="37"/>
        <end position="63"/>
    </location>
</feature>
<evidence type="ECO:0008006" key="11">
    <source>
        <dbReference type="Google" id="ProtNLM"/>
    </source>
</evidence>
<keyword evidence="2" id="KW-0238">DNA-binding</keyword>
<dbReference type="InterPro" id="IPR000014">
    <property type="entry name" value="PAS"/>
</dbReference>
<dbReference type="SMART" id="SM00091">
    <property type="entry name" value="PAS"/>
    <property type="match status" value="2"/>
</dbReference>
<feature type="compositionally biased region" description="Polar residues" evidence="5">
    <location>
        <begin position="1"/>
        <end position="13"/>
    </location>
</feature>
<feature type="compositionally biased region" description="Basic and acidic residues" evidence="5">
    <location>
        <begin position="143"/>
        <end position="152"/>
    </location>
</feature>
<feature type="domain" description="PAS" evidence="6">
    <location>
        <begin position="224"/>
        <end position="282"/>
    </location>
</feature>
<keyword evidence="1" id="KW-0805">Transcription regulation</keyword>
<protein>
    <recommendedName>
        <fullName evidence="11">PAS domain-containing protein</fullName>
    </recommendedName>
</protein>
<feature type="compositionally biased region" description="Polar residues" evidence="5">
    <location>
        <begin position="117"/>
        <end position="126"/>
    </location>
</feature>
<evidence type="ECO:0000259" key="6">
    <source>
        <dbReference type="PROSITE" id="PS50112"/>
    </source>
</evidence>
<accession>A0A818Y124</accession>
<dbReference type="PANTHER" id="PTHR23042">
    <property type="entry name" value="CIRCADIAN PROTEIN CLOCK/ARNT/BMAL/PAS"/>
    <property type="match status" value="1"/>
</dbReference>
<proteinExistence type="predicted"/>
<dbReference type="EMBL" id="CAJNYT010005462">
    <property type="protein sequence ID" value="CAF3746035.1"/>
    <property type="molecule type" value="Genomic_DNA"/>
</dbReference>
<dbReference type="PROSITE" id="PS50888">
    <property type="entry name" value="BHLH"/>
    <property type="match status" value="1"/>
</dbReference>
<dbReference type="PROSITE" id="PS50112">
    <property type="entry name" value="PAS"/>
    <property type="match status" value="1"/>
</dbReference>
<evidence type="ECO:0000256" key="1">
    <source>
        <dbReference type="ARBA" id="ARBA00023015"/>
    </source>
</evidence>
<dbReference type="GO" id="GO:0005634">
    <property type="term" value="C:nucleus"/>
    <property type="evidence" value="ECO:0007669"/>
    <property type="project" value="InterPro"/>
</dbReference>
<dbReference type="InterPro" id="IPR050933">
    <property type="entry name" value="Circadian_TF"/>
</dbReference>
<comment type="caution">
    <text evidence="8">The sequence shown here is derived from an EMBL/GenBank/DDBJ whole genome shotgun (WGS) entry which is preliminary data.</text>
</comment>
<reference evidence="8" key="1">
    <citation type="submission" date="2021-02" db="EMBL/GenBank/DDBJ databases">
        <authorList>
            <person name="Nowell W R."/>
        </authorList>
    </citation>
    <scope>NUCLEOTIDE SEQUENCE</scope>
</reference>
<dbReference type="SUPFAM" id="SSF55785">
    <property type="entry name" value="PYP-like sensor domain (PAS domain)"/>
    <property type="match status" value="1"/>
</dbReference>
<evidence type="ECO:0000256" key="3">
    <source>
        <dbReference type="ARBA" id="ARBA00023163"/>
    </source>
</evidence>
<name>A0A818Y124_9BILA</name>
<evidence type="ECO:0000256" key="2">
    <source>
        <dbReference type="ARBA" id="ARBA00023125"/>
    </source>
</evidence>
<dbReference type="InterPro" id="IPR011598">
    <property type="entry name" value="bHLH_dom"/>
</dbReference>
<dbReference type="Proteomes" id="UP000663872">
    <property type="component" value="Unassembled WGS sequence"/>
</dbReference>
<dbReference type="EMBL" id="CAJOBR010002306">
    <property type="protein sequence ID" value="CAF4672290.1"/>
    <property type="molecule type" value="Genomic_DNA"/>
</dbReference>
<dbReference type="GO" id="GO:0003677">
    <property type="term" value="F:DNA binding"/>
    <property type="evidence" value="ECO:0007669"/>
    <property type="project" value="UniProtKB-KW"/>
</dbReference>
<evidence type="ECO:0000256" key="5">
    <source>
        <dbReference type="SAM" id="MobiDB-lite"/>
    </source>
</evidence>
<dbReference type="Proteomes" id="UP000663848">
    <property type="component" value="Unassembled WGS sequence"/>
</dbReference>
<feature type="domain" description="BHLH" evidence="7">
    <location>
        <begin position="146"/>
        <end position="200"/>
    </location>
</feature>
<organism evidence="8 10">
    <name type="scientific">Rotaria socialis</name>
    <dbReference type="NCBI Taxonomy" id="392032"/>
    <lineage>
        <taxon>Eukaryota</taxon>
        <taxon>Metazoa</taxon>
        <taxon>Spiralia</taxon>
        <taxon>Gnathifera</taxon>
        <taxon>Rotifera</taxon>
        <taxon>Eurotatoria</taxon>
        <taxon>Bdelloidea</taxon>
        <taxon>Philodinida</taxon>
        <taxon>Philodinidae</taxon>
        <taxon>Rotaria</taxon>
    </lineage>
</organism>
<dbReference type="GO" id="GO:0005667">
    <property type="term" value="C:transcription regulator complex"/>
    <property type="evidence" value="ECO:0007669"/>
    <property type="project" value="InterPro"/>
</dbReference>
<evidence type="ECO:0000313" key="9">
    <source>
        <dbReference type="EMBL" id="CAF4672290.1"/>
    </source>
</evidence>
<dbReference type="GO" id="GO:0003700">
    <property type="term" value="F:DNA-binding transcription factor activity"/>
    <property type="evidence" value="ECO:0007669"/>
    <property type="project" value="InterPro"/>
</dbReference>
<keyword evidence="3" id="KW-0804">Transcription</keyword>
<dbReference type="GO" id="GO:0005737">
    <property type="term" value="C:cytoplasm"/>
    <property type="evidence" value="ECO:0007669"/>
    <property type="project" value="InterPro"/>
</dbReference>
<evidence type="ECO:0000313" key="10">
    <source>
        <dbReference type="Proteomes" id="UP000663872"/>
    </source>
</evidence>
<dbReference type="CDD" id="cd00130">
    <property type="entry name" value="PAS"/>
    <property type="match status" value="1"/>
</dbReference>
<dbReference type="AlphaFoldDB" id="A0A818Y124"/>